<dbReference type="InterPro" id="IPR035906">
    <property type="entry name" value="MetI-like_sf"/>
</dbReference>
<feature type="transmembrane region" description="Helical" evidence="7">
    <location>
        <begin position="26"/>
        <end position="48"/>
    </location>
</feature>
<comment type="similarity">
    <text evidence="7">Belongs to the binding-protein-dependent transport system permease family.</text>
</comment>
<feature type="transmembrane region" description="Helical" evidence="7">
    <location>
        <begin position="242"/>
        <end position="261"/>
    </location>
</feature>
<evidence type="ECO:0000256" key="3">
    <source>
        <dbReference type="ARBA" id="ARBA00022475"/>
    </source>
</evidence>
<evidence type="ECO:0000256" key="7">
    <source>
        <dbReference type="RuleBase" id="RU363032"/>
    </source>
</evidence>
<name>A0A3G3JXR6_9BACL</name>
<sequence length="376" mass="41349">MLNYEKVSFNRSRNGSDNVYKSMLKWVAIGLLTVFGIFLLGNVSNLFINESPDRIALKISMSEKLQTVSSKIPHTTVADEDHGILSIPYGSAQEYIAKATKVSGVYQAMSVPLEHPQISPRFYFYTLGKQMVNYLRGDLGVVVTGTGKAKIPATEAIKEMIPRTFRYFIPSLVTALVLSMLFSLLASQNRRSGKVLDGIHALLVSVPDFFLVTLITFLAIIVYKNLHIRLALVVQFGDQVPFLIPFLTTALIPGVMIYGTLRLAFQRELSQNYVVTARAKGLSQAEVLWKHVLRNVMEDLLAVLPKATTAALASMAVAEAACDILGLGGFIVSPRMQGVSMLPLTCLALAVVSMLFHGLYALLRKRYVVSTKEVSA</sequence>
<dbReference type="PANTHER" id="PTHR30465:SF0">
    <property type="entry name" value="OLIGOPEPTIDE TRANSPORT SYSTEM PERMEASE PROTEIN APPB"/>
    <property type="match status" value="1"/>
</dbReference>
<keyword evidence="4 7" id="KW-0812">Transmembrane</keyword>
<gene>
    <name evidence="9" type="ORF">EAV92_10490</name>
</gene>
<dbReference type="GO" id="GO:0005886">
    <property type="term" value="C:plasma membrane"/>
    <property type="evidence" value="ECO:0007669"/>
    <property type="project" value="UniProtKB-SubCell"/>
</dbReference>
<feature type="transmembrane region" description="Helical" evidence="7">
    <location>
        <begin position="198"/>
        <end position="222"/>
    </location>
</feature>
<evidence type="ECO:0000313" key="9">
    <source>
        <dbReference type="EMBL" id="AYQ72952.1"/>
    </source>
</evidence>
<feature type="transmembrane region" description="Helical" evidence="7">
    <location>
        <begin position="341"/>
        <end position="363"/>
    </location>
</feature>
<dbReference type="EMBL" id="CP033433">
    <property type="protein sequence ID" value="AYQ72952.1"/>
    <property type="molecule type" value="Genomic_DNA"/>
</dbReference>
<dbReference type="SUPFAM" id="SSF161098">
    <property type="entry name" value="MetI-like"/>
    <property type="match status" value="1"/>
</dbReference>
<keyword evidence="3" id="KW-1003">Cell membrane</keyword>
<dbReference type="Proteomes" id="UP000269097">
    <property type="component" value="Chromosome"/>
</dbReference>
<reference evidence="9 10" key="1">
    <citation type="submission" date="2018-10" db="EMBL/GenBank/DDBJ databases">
        <title>Genome Sequence of Cohnella sp.</title>
        <authorList>
            <person name="Srinivasan S."/>
            <person name="Kim M.K."/>
        </authorList>
    </citation>
    <scope>NUCLEOTIDE SEQUENCE [LARGE SCALE GENOMIC DNA]</scope>
    <source>
        <strain evidence="9 10">18JY8-7</strain>
    </source>
</reference>
<dbReference type="InterPro" id="IPR000515">
    <property type="entry name" value="MetI-like"/>
</dbReference>
<dbReference type="CDD" id="cd06261">
    <property type="entry name" value="TM_PBP2"/>
    <property type="match status" value="1"/>
</dbReference>
<protein>
    <submittedName>
        <fullName evidence="9">ABC transporter permease subunit</fullName>
    </submittedName>
</protein>
<dbReference type="PROSITE" id="PS50928">
    <property type="entry name" value="ABC_TM1"/>
    <property type="match status" value="1"/>
</dbReference>
<proteinExistence type="inferred from homology"/>
<dbReference type="KEGG" id="coh:EAV92_10490"/>
<keyword evidence="2 7" id="KW-0813">Transport</keyword>
<dbReference type="PANTHER" id="PTHR30465">
    <property type="entry name" value="INNER MEMBRANE ABC TRANSPORTER"/>
    <property type="match status" value="1"/>
</dbReference>
<keyword evidence="5 7" id="KW-1133">Transmembrane helix</keyword>
<keyword evidence="10" id="KW-1185">Reference proteome</keyword>
<dbReference type="GO" id="GO:0055085">
    <property type="term" value="P:transmembrane transport"/>
    <property type="evidence" value="ECO:0007669"/>
    <property type="project" value="InterPro"/>
</dbReference>
<evidence type="ECO:0000256" key="2">
    <source>
        <dbReference type="ARBA" id="ARBA00022448"/>
    </source>
</evidence>
<evidence type="ECO:0000256" key="5">
    <source>
        <dbReference type="ARBA" id="ARBA00022989"/>
    </source>
</evidence>
<dbReference type="Gene3D" id="1.10.3720.10">
    <property type="entry name" value="MetI-like"/>
    <property type="match status" value="1"/>
</dbReference>
<organism evidence="9 10">
    <name type="scientific">Cohnella candidum</name>
    <dbReference type="NCBI Taxonomy" id="2674991"/>
    <lineage>
        <taxon>Bacteria</taxon>
        <taxon>Bacillati</taxon>
        <taxon>Bacillota</taxon>
        <taxon>Bacilli</taxon>
        <taxon>Bacillales</taxon>
        <taxon>Paenibacillaceae</taxon>
        <taxon>Cohnella</taxon>
    </lineage>
</organism>
<evidence type="ECO:0000256" key="4">
    <source>
        <dbReference type="ARBA" id="ARBA00022692"/>
    </source>
</evidence>
<evidence type="ECO:0000313" key="10">
    <source>
        <dbReference type="Proteomes" id="UP000269097"/>
    </source>
</evidence>
<feature type="transmembrane region" description="Helical" evidence="7">
    <location>
        <begin position="167"/>
        <end position="186"/>
    </location>
</feature>
<evidence type="ECO:0000259" key="8">
    <source>
        <dbReference type="PROSITE" id="PS50928"/>
    </source>
</evidence>
<keyword evidence="6 7" id="KW-0472">Membrane</keyword>
<comment type="subcellular location">
    <subcellularLocation>
        <location evidence="1 7">Cell membrane</location>
        <topology evidence="1 7">Multi-pass membrane protein</topology>
    </subcellularLocation>
</comment>
<evidence type="ECO:0000256" key="6">
    <source>
        <dbReference type="ARBA" id="ARBA00023136"/>
    </source>
</evidence>
<dbReference type="AlphaFoldDB" id="A0A3G3JXR6"/>
<dbReference type="Pfam" id="PF00528">
    <property type="entry name" value="BPD_transp_1"/>
    <property type="match status" value="1"/>
</dbReference>
<evidence type="ECO:0000256" key="1">
    <source>
        <dbReference type="ARBA" id="ARBA00004651"/>
    </source>
</evidence>
<feature type="domain" description="ABC transmembrane type-1" evidence="8">
    <location>
        <begin position="161"/>
        <end position="360"/>
    </location>
</feature>
<accession>A0A3G3JXR6</accession>